<evidence type="ECO:0000313" key="4">
    <source>
        <dbReference type="Proteomes" id="UP000094444"/>
    </source>
</evidence>
<comment type="caution">
    <text evidence="3">The sequence shown here is derived from an EMBL/GenBank/DDBJ whole genome shotgun (WGS) entry which is preliminary data.</text>
</comment>
<dbReference type="Proteomes" id="UP000094444">
    <property type="component" value="Unassembled WGS sequence"/>
</dbReference>
<organism evidence="3 4">
    <name type="scientific">Diaporthe helianthi</name>
    <dbReference type="NCBI Taxonomy" id="158607"/>
    <lineage>
        <taxon>Eukaryota</taxon>
        <taxon>Fungi</taxon>
        <taxon>Dikarya</taxon>
        <taxon>Ascomycota</taxon>
        <taxon>Pezizomycotina</taxon>
        <taxon>Sordariomycetes</taxon>
        <taxon>Sordariomycetidae</taxon>
        <taxon>Diaporthales</taxon>
        <taxon>Diaporthaceae</taxon>
        <taxon>Diaporthe</taxon>
    </lineage>
</organism>
<accession>A0A2P5HE97</accession>
<dbReference type="Gene3D" id="1.50.10.20">
    <property type="match status" value="1"/>
</dbReference>
<dbReference type="STRING" id="158607.A0A2P5HE97"/>
<evidence type="ECO:0000259" key="2">
    <source>
        <dbReference type="Pfam" id="PF13243"/>
    </source>
</evidence>
<dbReference type="AlphaFoldDB" id="A0A2P5HE97"/>
<dbReference type="SUPFAM" id="SSF48239">
    <property type="entry name" value="Terpenoid cyclases/Protein prenyltransferases"/>
    <property type="match status" value="1"/>
</dbReference>
<name>A0A2P5HE97_DIAHE</name>
<evidence type="ECO:0000313" key="3">
    <source>
        <dbReference type="EMBL" id="POS68584.1"/>
    </source>
</evidence>
<sequence length="116" mass="11934">MPQRHPVPQIGTGATSGTLVGGWGEDVGSYSDAEKAGRGVSTPKQTAWGIMGLLAYYPRTDSAVIRGVEYLVRTQTGSPVGEAIGVGIGAGPGATWTQEEYFSAWVSNDCSGTVAA</sequence>
<dbReference type="InterPro" id="IPR008930">
    <property type="entry name" value="Terpenoid_cyclase/PrenylTrfase"/>
</dbReference>
<dbReference type="Pfam" id="PF13243">
    <property type="entry name" value="SQHop_cyclase_C"/>
    <property type="match status" value="1"/>
</dbReference>
<reference evidence="3" key="1">
    <citation type="submission" date="2017-09" db="EMBL/GenBank/DDBJ databases">
        <title>Polyketide synthases of a Diaporthe helianthi virulent isolate.</title>
        <authorList>
            <person name="Baroncelli R."/>
        </authorList>
    </citation>
    <scope>NUCLEOTIDE SEQUENCE [LARGE SCALE GENOMIC DNA]</scope>
    <source>
        <strain evidence="3">7/96</strain>
    </source>
</reference>
<dbReference type="InterPro" id="IPR032696">
    <property type="entry name" value="SQ_cyclase_C"/>
</dbReference>
<keyword evidence="4" id="KW-1185">Reference proteome</keyword>
<proteinExistence type="predicted"/>
<dbReference type="OrthoDB" id="21502at2759"/>
<feature type="domain" description="Squalene cyclase C-terminal" evidence="2">
    <location>
        <begin position="21"/>
        <end position="76"/>
    </location>
</feature>
<dbReference type="EMBL" id="MAVT02003868">
    <property type="protein sequence ID" value="POS68584.1"/>
    <property type="molecule type" value="Genomic_DNA"/>
</dbReference>
<feature type="region of interest" description="Disordered" evidence="1">
    <location>
        <begin position="1"/>
        <end position="20"/>
    </location>
</feature>
<dbReference type="InParanoid" id="A0A2P5HE97"/>
<protein>
    <submittedName>
        <fullName evidence="3">Squalene-hopene cyclase</fullName>
    </submittedName>
</protein>
<evidence type="ECO:0000256" key="1">
    <source>
        <dbReference type="SAM" id="MobiDB-lite"/>
    </source>
</evidence>
<gene>
    <name evidence="3" type="ORF">DHEL01_v213023</name>
</gene>